<dbReference type="InterPro" id="IPR003439">
    <property type="entry name" value="ABC_transporter-like_ATP-bd"/>
</dbReference>
<dbReference type="FunFam" id="3.40.50.300:FF:000011">
    <property type="entry name" value="Putative ABC transporter ATP-binding component"/>
    <property type="match status" value="1"/>
</dbReference>
<dbReference type="Pfam" id="PF12848">
    <property type="entry name" value="ABC_tran_Xtn"/>
    <property type="match status" value="1"/>
</dbReference>
<keyword evidence="3 6" id="KW-0067">ATP-binding</keyword>
<dbReference type="SUPFAM" id="SSF52540">
    <property type="entry name" value="P-loop containing nucleoside triphosphate hydrolases"/>
    <property type="match status" value="2"/>
</dbReference>
<evidence type="ECO:0000256" key="1">
    <source>
        <dbReference type="ARBA" id="ARBA00022737"/>
    </source>
</evidence>
<dbReference type="AlphaFoldDB" id="A0A2N6QDX4"/>
<dbReference type="InterPro" id="IPR051309">
    <property type="entry name" value="ABCF_ATPase"/>
</dbReference>
<dbReference type="InterPro" id="IPR027417">
    <property type="entry name" value="P-loop_NTPase"/>
</dbReference>
<dbReference type="SMART" id="SM00382">
    <property type="entry name" value="AAA"/>
    <property type="match status" value="2"/>
</dbReference>
<dbReference type="Gene3D" id="1.10.287.380">
    <property type="entry name" value="Valyl-tRNA synthetase, C-terminal domain"/>
    <property type="match status" value="1"/>
</dbReference>
<dbReference type="RefSeq" id="WP_070503474.1">
    <property type="nucleotide sequence ID" value="NZ_JALCYA010000007.1"/>
</dbReference>
<feature type="domain" description="ABC transporter" evidence="5">
    <location>
        <begin position="331"/>
        <end position="545"/>
    </location>
</feature>
<evidence type="ECO:0000256" key="4">
    <source>
        <dbReference type="SAM" id="MobiDB-lite"/>
    </source>
</evidence>
<dbReference type="InterPro" id="IPR032524">
    <property type="entry name" value="ABC_tran_C"/>
</dbReference>
<keyword evidence="1" id="KW-0677">Repeat</keyword>
<dbReference type="Gene3D" id="3.40.50.300">
    <property type="entry name" value="P-loop containing nucleotide triphosphate hydrolases"/>
    <property type="match status" value="2"/>
</dbReference>
<dbReference type="Pfam" id="PF16326">
    <property type="entry name" value="ABC_tran_CTD"/>
    <property type="match status" value="1"/>
</dbReference>
<dbReference type="FunFam" id="3.40.50.300:FF:000309">
    <property type="entry name" value="ABC transporter ATP-binding protein"/>
    <property type="match status" value="1"/>
</dbReference>
<feature type="region of interest" description="Disordered" evidence="4">
    <location>
        <begin position="543"/>
        <end position="577"/>
    </location>
</feature>
<feature type="compositionally biased region" description="Polar residues" evidence="4">
    <location>
        <begin position="549"/>
        <end position="567"/>
    </location>
</feature>
<reference evidence="6 7" key="1">
    <citation type="submission" date="2017-09" db="EMBL/GenBank/DDBJ databases">
        <title>Bacterial strain isolated from the female urinary microbiota.</title>
        <authorList>
            <person name="Thomas-White K."/>
            <person name="Kumar N."/>
            <person name="Forster S."/>
            <person name="Putonti C."/>
            <person name="Lawley T."/>
            <person name="Wolfe A.J."/>
        </authorList>
    </citation>
    <scope>NUCLEOTIDE SEQUENCE [LARGE SCALE GENOMIC DNA]</scope>
    <source>
        <strain evidence="6 7">UMB0834</strain>
    </source>
</reference>
<evidence type="ECO:0000256" key="3">
    <source>
        <dbReference type="ARBA" id="ARBA00022840"/>
    </source>
</evidence>
<dbReference type="EMBL" id="PNGG01000006">
    <property type="protein sequence ID" value="PMC17757.1"/>
    <property type="molecule type" value="Genomic_DNA"/>
</dbReference>
<keyword evidence="2" id="KW-0547">Nucleotide-binding</keyword>
<dbReference type="PANTHER" id="PTHR42855:SF2">
    <property type="entry name" value="DRUG RESISTANCE ABC TRANSPORTER,ATP-BINDING PROTEIN"/>
    <property type="match status" value="1"/>
</dbReference>
<organism evidence="6 7">
    <name type="scientific">Staphylococcus pettenkoferi</name>
    <dbReference type="NCBI Taxonomy" id="170573"/>
    <lineage>
        <taxon>Bacteria</taxon>
        <taxon>Bacillati</taxon>
        <taxon>Bacillota</taxon>
        <taxon>Bacilli</taxon>
        <taxon>Bacillales</taxon>
        <taxon>Staphylococcaceae</taxon>
        <taxon>Staphylococcus</taxon>
    </lineage>
</organism>
<dbReference type="InterPro" id="IPR037118">
    <property type="entry name" value="Val-tRNA_synth_C_sf"/>
</dbReference>
<gene>
    <name evidence="6" type="ORF">CJ235_10330</name>
</gene>
<evidence type="ECO:0000256" key="2">
    <source>
        <dbReference type="ARBA" id="ARBA00022741"/>
    </source>
</evidence>
<dbReference type="PROSITE" id="PS50893">
    <property type="entry name" value="ABC_TRANSPORTER_2"/>
    <property type="match status" value="2"/>
</dbReference>
<dbReference type="InterPro" id="IPR032781">
    <property type="entry name" value="ABC_tran_Xtn"/>
</dbReference>
<sequence length="644" mass="74575">MILLQLNHITKSFDGEDIFNDVNFEVKSGERIGIVGRNGAGKSTLMKIIAGVEDYDSGHISKVKDLKLGYLTQQMTLDTEQTVFEAMSQPFEYIISLEERMREETEWLAQHADDYESSEYQEHIATYEKLSNDFEQREGYQYQSKIKTVLHGLSFTETDFDRPINDFSGGQKTRLSLAQMLLSEPDLLLLDEPTNHLDMETTEWLEQYLNFFNGAIVIISHDRYFLDKIVKQIYDVSLGEVRHYHGNYKQFIEQRDKYYEKRMQEYEAQQAEIKRLEDFVDKNIARASTSGMAKSRRKTLEKIEKIDKPMLDARSANIQFDFDRNTGNDVFHIRSLEIGYNQQPITQPINLEVFKGDHIAVIGPNGIGKSTLIKTIANQQRALGGEITTGANLRIGYYDQKQAEFKSNKTILDYVWDQYPTMPEKDIRAVLGRFLFVQEEVKKVINDLSGGEKARLQLALLMLERNNVLILDEPTNHLDIDSKEMLEQALSGFEGTIIFVSHDRYFIDQLANKVFDLDTSGGSLYLGDYQYYVEKLEEKEALAEHRKQGSASSEPQETAATSNTYQDQKQRRKEQRQIERQINEYEETITKCETEIELLDEQLTQPDIFSDPEKAAEIAEQKSQIEHTLEEAMINWEELQEKLD</sequence>
<evidence type="ECO:0000313" key="7">
    <source>
        <dbReference type="Proteomes" id="UP000235748"/>
    </source>
</evidence>
<dbReference type="Proteomes" id="UP000235748">
    <property type="component" value="Unassembled WGS sequence"/>
</dbReference>
<dbReference type="PANTHER" id="PTHR42855">
    <property type="entry name" value="ABC TRANSPORTER ATP-BINDING SUBUNIT"/>
    <property type="match status" value="1"/>
</dbReference>
<dbReference type="InterPro" id="IPR003593">
    <property type="entry name" value="AAA+_ATPase"/>
</dbReference>
<dbReference type="STRING" id="170573.GCA_001076995_00200"/>
<dbReference type="PROSITE" id="PS00211">
    <property type="entry name" value="ABC_TRANSPORTER_1"/>
    <property type="match status" value="2"/>
</dbReference>
<protein>
    <submittedName>
        <fullName evidence="6">ABC transporter ATP-binding protein</fullName>
    </submittedName>
</protein>
<comment type="caution">
    <text evidence="6">The sequence shown here is derived from an EMBL/GenBank/DDBJ whole genome shotgun (WGS) entry which is preliminary data.</text>
</comment>
<dbReference type="GO" id="GO:0003677">
    <property type="term" value="F:DNA binding"/>
    <property type="evidence" value="ECO:0007669"/>
    <property type="project" value="InterPro"/>
</dbReference>
<dbReference type="GO" id="GO:0016887">
    <property type="term" value="F:ATP hydrolysis activity"/>
    <property type="evidence" value="ECO:0007669"/>
    <property type="project" value="InterPro"/>
</dbReference>
<dbReference type="Pfam" id="PF00005">
    <property type="entry name" value="ABC_tran"/>
    <property type="match status" value="2"/>
</dbReference>
<dbReference type="CDD" id="cd03221">
    <property type="entry name" value="ABCF_EF-3"/>
    <property type="match status" value="2"/>
</dbReference>
<evidence type="ECO:0000313" key="6">
    <source>
        <dbReference type="EMBL" id="PMC17757.1"/>
    </source>
</evidence>
<dbReference type="InterPro" id="IPR017871">
    <property type="entry name" value="ABC_transporter-like_CS"/>
</dbReference>
<proteinExistence type="predicted"/>
<accession>A0A2N6QDX4</accession>
<feature type="domain" description="ABC transporter" evidence="5">
    <location>
        <begin position="4"/>
        <end position="263"/>
    </location>
</feature>
<name>A0A2N6QDX4_9STAP</name>
<evidence type="ECO:0000259" key="5">
    <source>
        <dbReference type="PROSITE" id="PS50893"/>
    </source>
</evidence>
<dbReference type="GO" id="GO:0005524">
    <property type="term" value="F:ATP binding"/>
    <property type="evidence" value="ECO:0007669"/>
    <property type="project" value="UniProtKB-KW"/>
</dbReference>